<dbReference type="GeneID" id="79950655"/>
<dbReference type="SUPFAM" id="SSF53335">
    <property type="entry name" value="S-adenosyl-L-methionine-dependent methyltransferases"/>
    <property type="match status" value="1"/>
</dbReference>
<name>A0AAF0FQZ7_9EURY</name>
<dbReference type="GO" id="GO:0008168">
    <property type="term" value="F:methyltransferase activity"/>
    <property type="evidence" value="ECO:0007669"/>
    <property type="project" value="UniProtKB-KW"/>
</dbReference>
<dbReference type="RefSeq" id="WP_278099228.1">
    <property type="nucleotide sequence ID" value="NZ_CP091092.1"/>
</dbReference>
<dbReference type="Pfam" id="PF13649">
    <property type="entry name" value="Methyltransf_25"/>
    <property type="match status" value="1"/>
</dbReference>
<proteinExistence type="predicted"/>
<dbReference type="CDD" id="cd02440">
    <property type="entry name" value="AdoMet_MTases"/>
    <property type="match status" value="1"/>
</dbReference>
<dbReference type="Proteomes" id="UP001218895">
    <property type="component" value="Chromosome"/>
</dbReference>
<dbReference type="InterPro" id="IPR029063">
    <property type="entry name" value="SAM-dependent_MTases_sf"/>
</dbReference>
<dbReference type="EMBL" id="CP091092">
    <property type="protein sequence ID" value="WFN36391.1"/>
    <property type="molecule type" value="Genomic_DNA"/>
</dbReference>
<dbReference type="Gene3D" id="2.20.25.110">
    <property type="entry name" value="S-adenosyl-L-methionine-dependent methyltransferases"/>
    <property type="match status" value="1"/>
</dbReference>
<reference evidence="3" key="1">
    <citation type="submission" date="2022-01" db="EMBL/GenBank/DDBJ databases">
        <title>Complete genome of Methanomicrobium antiquum DSM 21220.</title>
        <authorList>
            <person name="Chen S.-C."/>
            <person name="You Y.-T."/>
            <person name="Zhou Y.-Z."/>
            <person name="Lai M.-C."/>
        </authorList>
    </citation>
    <scope>NUCLEOTIDE SEQUENCE</scope>
    <source>
        <strain evidence="3">DSM 21220</strain>
    </source>
</reference>
<dbReference type="AlphaFoldDB" id="A0AAF0FQZ7"/>
<keyword evidence="4" id="KW-1185">Reference proteome</keyword>
<keyword evidence="3" id="KW-0489">Methyltransferase</keyword>
<protein>
    <submittedName>
        <fullName evidence="3">Class I SAM-dependent methyltransferase</fullName>
    </submittedName>
</protein>
<organism evidence="3 4">
    <name type="scientific">Methanomicrobium antiquum</name>
    <dbReference type="NCBI Taxonomy" id="487686"/>
    <lineage>
        <taxon>Archaea</taxon>
        <taxon>Methanobacteriati</taxon>
        <taxon>Methanobacteriota</taxon>
        <taxon>Stenosarchaea group</taxon>
        <taxon>Methanomicrobia</taxon>
        <taxon>Methanomicrobiales</taxon>
        <taxon>Methanomicrobiaceae</taxon>
        <taxon>Methanomicrobium</taxon>
    </lineage>
</organism>
<sequence>MNIKKLSEISKKPILYEKGNAFMWDDEHISKILLETHLNQDTDLASRKQPSIEKTVSWILEKLGRDNADILDLGCGPGLYCEIFAEKGHSVTGVDISKRSIEYAKEKASDKGLDITYINKNYLDISFDEKFDLIMMIFCDIDVLIPDERDKLLDIVFKALKPGGIFIFDTMNEKTAEIMKDGEKSWEVTDAGFWKNEPYLAMSESFYFPENKVFLNQHIIYSEPEDYRTYRFWTHYYDYSDLKPVLERAGFKGIASHKNILNQEDFYCSEAVTFYVGIK</sequence>
<keyword evidence="1" id="KW-0808">Transferase</keyword>
<dbReference type="Gene3D" id="3.40.50.150">
    <property type="entry name" value="Vaccinia Virus protein VP39"/>
    <property type="match status" value="1"/>
</dbReference>
<accession>A0AAF0FQZ7</accession>
<feature type="domain" description="Methyltransferase" evidence="2">
    <location>
        <begin position="70"/>
        <end position="164"/>
    </location>
</feature>
<dbReference type="GO" id="GO:0032259">
    <property type="term" value="P:methylation"/>
    <property type="evidence" value="ECO:0007669"/>
    <property type="project" value="UniProtKB-KW"/>
</dbReference>
<evidence type="ECO:0000259" key="2">
    <source>
        <dbReference type="Pfam" id="PF13649"/>
    </source>
</evidence>
<evidence type="ECO:0000313" key="3">
    <source>
        <dbReference type="EMBL" id="WFN36391.1"/>
    </source>
</evidence>
<dbReference type="PANTHER" id="PTHR43861">
    <property type="entry name" value="TRANS-ACONITATE 2-METHYLTRANSFERASE-RELATED"/>
    <property type="match status" value="1"/>
</dbReference>
<evidence type="ECO:0000313" key="4">
    <source>
        <dbReference type="Proteomes" id="UP001218895"/>
    </source>
</evidence>
<gene>
    <name evidence="3" type="ORF">L1994_09615</name>
</gene>
<dbReference type="InterPro" id="IPR041698">
    <property type="entry name" value="Methyltransf_25"/>
</dbReference>
<dbReference type="KEGG" id="manq:L1994_09615"/>
<evidence type="ECO:0000256" key="1">
    <source>
        <dbReference type="ARBA" id="ARBA00022679"/>
    </source>
</evidence>